<keyword evidence="2" id="KW-0813">Transport</keyword>
<dbReference type="GO" id="GO:0015171">
    <property type="term" value="F:amino acid transmembrane transporter activity"/>
    <property type="evidence" value="ECO:0007669"/>
    <property type="project" value="TreeGrafter"/>
</dbReference>
<evidence type="ECO:0000313" key="9">
    <source>
        <dbReference type="EMBL" id="KAF4626812.1"/>
    </source>
</evidence>
<feature type="transmembrane region" description="Helical" evidence="7">
    <location>
        <begin position="449"/>
        <end position="474"/>
    </location>
</feature>
<dbReference type="InterPro" id="IPR050524">
    <property type="entry name" value="APC_YAT"/>
</dbReference>
<feature type="transmembrane region" description="Helical" evidence="7">
    <location>
        <begin position="194"/>
        <end position="213"/>
    </location>
</feature>
<evidence type="ECO:0000256" key="4">
    <source>
        <dbReference type="ARBA" id="ARBA00022970"/>
    </source>
</evidence>
<dbReference type="Proteomes" id="UP000566819">
    <property type="component" value="Unassembled WGS sequence"/>
</dbReference>
<evidence type="ECO:0000256" key="2">
    <source>
        <dbReference type="ARBA" id="ARBA00022448"/>
    </source>
</evidence>
<dbReference type="PANTHER" id="PTHR43341:SF9">
    <property type="entry name" value="DICARBOXYLIC AMINO ACID PERMEASE"/>
    <property type="match status" value="1"/>
</dbReference>
<dbReference type="GO" id="GO:0016020">
    <property type="term" value="C:membrane"/>
    <property type="evidence" value="ECO:0007669"/>
    <property type="project" value="UniProtKB-SubCell"/>
</dbReference>
<keyword evidence="6 7" id="KW-0472">Membrane</keyword>
<gene>
    <name evidence="9" type="ORF">G7Y89_g11343</name>
</gene>
<dbReference type="OrthoDB" id="3900342at2759"/>
<comment type="caution">
    <text evidence="9">The sequence shown here is derived from an EMBL/GenBank/DDBJ whole genome shotgun (WGS) entry which is preliminary data.</text>
</comment>
<evidence type="ECO:0000259" key="8">
    <source>
        <dbReference type="Pfam" id="PF00324"/>
    </source>
</evidence>
<feature type="transmembrane region" description="Helical" evidence="7">
    <location>
        <begin position="494"/>
        <end position="516"/>
    </location>
</feature>
<evidence type="ECO:0000256" key="6">
    <source>
        <dbReference type="ARBA" id="ARBA00023136"/>
    </source>
</evidence>
<evidence type="ECO:0000256" key="7">
    <source>
        <dbReference type="SAM" id="Phobius"/>
    </source>
</evidence>
<feature type="transmembrane region" description="Helical" evidence="7">
    <location>
        <begin position="50"/>
        <end position="68"/>
    </location>
</feature>
<comment type="subcellular location">
    <subcellularLocation>
        <location evidence="1">Membrane</location>
        <topology evidence="1">Multi-pass membrane protein</topology>
    </subcellularLocation>
</comment>
<dbReference type="SUPFAM" id="SSF52402">
    <property type="entry name" value="Adenine nucleotide alpha hydrolases-like"/>
    <property type="match status" value="1"/>
</dbReference>
<dbReference type="Gene3D" id="1.20.1740.10">
    <property type="entry name" value="Amino acid/polyamine transporter I"/>
    <property type="match status" value="1"/>
</dbReference>
<keyword evidence="10" id="KW-1185">Reference proteome</keyword>
<feature type="domain" description="Amino acid permease/ SLC12A" evidence="8">
    <location>
        <begin position="50"/>
        <end position="523"/>
    </location>
</feature>
<reference evidence="9 10" key="1">
    <citation type="submission" date="2020-03" db="EMBL/GenBank/DDBJ databases">
        <title>Draft Genome Sequence of Cudoniella acicularis.</title>
        <authorList>
            <person name="Buettner E."/>
            <person name="Kellner H."/>
        </authorList>
    </citation>
    <scope>NUCLEOTIDE SEQUENCE [LARGE SCALE GENOMIC DNA]</scope>
    <source>
        <strain evidence="9 10">DSM 108380</strain>
    </source>
</reference>
<dbReference type="Pfam" id="PF00324">
    <property type="entry name" value="AA_permease"/>
    <property type="match status" value="1"/>
</dbReference>
<dbReference type="Gene3D" id="3.40.50.620">
    <property type="entry name" value="HUPs"/>
    <property type="match status" value="1"/>
</dbReference>
<name>A0A8H4REN5_9HELO</name>
<feature type="transmembrane region" description="Helical" evidence="7">
    <location>
        <begin position="384"/>
        <end position="404"/>
    </location>
</feature>
<dbReference type="FunFam" id="1.20.1740.10:FF:000006">
    <property type="entry name" value="General amino acid permease"/>
    <property type="match status" value="1"/>
</dbReference>
<dbReference type="InterPro" id="IPR004840">
    <property type="entry name" value="Amino_acid_permease_CS"/>
</dbReference>
<keyword evidence="3 7" id="KW-0812">Transmembrane</keyword>
<dbReference type="AlphaFoldDB" id="A0A8H4REN5"/>
<evidence type="ECO:0000256" key="5">
    <source>
        <dbReference type="ARBA" id="ARBA00022989"/>
    </source>
</evidence>
<proteinExistence type="predicted"/>
<keyword evidence="4" id="KW-0029">Amino-acid transport</keyword>
<evidence type="ECO:0000256" key="1">
    <source>
        <dbReference type="ARBA" id="ARBA00004141"/>
    </source>
</evidence>
<dbReference type="InterPro" id="IPR004841">
    <property type="entry name" value="AA-permease/SLC12A_dom"/>
</dbReference>
<evidence type="ECO:0000256" key="3">
    <source>
        <dbReference type="ARBA" id="ARBA00022692"/>
    </source>
</evidence>
<keyword evidence="5 7" id="KW-1133">Transmembrane helix</keyword>
<dbReference type="InterPro" id="IPR014729">
    <property type="entry name" value="Rossmann-like_a/b/a_fold"/>
</dbReference>
<evidence type="ECO:0000313" key="10">
    <source>
        <dbReference type="Proteomes" id="UP000566819"/>
    </source>
</evidence>
<accession>A0A8H4REN5</accession>
<feature type="transmembrane region" description="Helical" evidence="7">
    <location>
        <begin position="410"/>
        <end position="437"/>
    </location>
</feature>
<feature type="transmembrane region" description="Helical" evidence="7">
    <location>
        <begin position="162"/>
        <end position="182"/>
    </location>
</feature>
<dbReference type="PANTHER" id="PTHR43341">
    <property type="entry name" value="AMINO ACID PERMEASE"/>
    <property type="match status" value="1"/>
</dbReference>
<organism evidence="9 10">
    <name type="scientific">Cudoniella acicularis</name>
    <dbReference type="NCBI Taxonomy" id="354080"/>
    <lineage>
        <taxon>Eukaryota</taxon>
        <taxon>Fungi</taxon>
        <taxon>Dikarya</taxon>
        <taxon>Ascomycota</taxon>
        <taxon>Pezizomycotina</taxon>
        <taxon>Leotiomycetes</taxon>
        <taxon>Helotiales</taxon>
        <taxon>Tricladiaceae</taxon>
        <taxon>Cudoniella</taxon>
    </lineage>
</organism>
<feature type="transmembrane region" description="Helical" evidence="7">
    <location>
        <begin position="282"/>
        <end position="303"/>
    </location>
</feature>
<sequence length="774" mass="85580">MAAVNRYDGSSDSPEQKDYYDHQVNIAAGAEVYAEDDNHHLHRGLKARQITMIAIGGAIGTGLIIGTGKSLAQAGPAPLFIGYTLVGFLCFLVMAALGEMACWLPLPSGFTGYATRFVDPALGFSLGWNYWFKYIIVTPNNLTAASLVIQYWVPREKVNPGAFIAVFLVAIVLINYFGVKFFGEFEFYLSSIKVIVIIALILLSLILVCGGGPDHHATGFEYWNNPGSFHEYILTGAAGRFLAVWSTFTTAVFAYLGTELVGVTVGEAANPRKVIPRAIKLTFYRILLFYVVLVFFLGMLVPYNSKELIDSNNKSSGTASASPFVVAIKLSGIHSLPGILNACILIFVFSAANSDLYIASRTLYGLAHEKKAPRIFTYTDKRGVPVAALGLSVAFCLLAFLGVNTASYTVFGYFVNLVTMFGLLTWISLLVSHIYFVRARKAQNIPDSALAYVAPLGEWGSWGALAFSILIAFFKGFALFCYKITATAGTTPVFDWRTFITTYLGIPLYIIMIVGYKLIMKTEMVRPETADLYSGKARIDTEEAEFIAAENEKRGGPETKLEKIYRYTLGQCCITVPSGTDPYPASFWHTSLLNFFQLSGYLTKYDASSADINPIGGISKSEYKWLSDCPFLKISYHKIVIRNDLKCFILYAATEYKLPILQTFIDAPPTAELQLITNSYIQSDEADMGMRYFHSKPSPPPLHAVVPNAHNTSSYAELSVYGTLRKRDKLGPYEMWTKLLHTWGGPDGKLPPQQIYDKDNAYTQLPHRAIESGR</sequence>
<feature type="transmembrane region" description="Helical" evidence="7">
    <location>
        <begin position="339"/>
        <end position="364"/>
    </location>
</feature>
<feature type="transmembrane region" description="Helical" evidence="7">
    <location>
        <begin position="233"/>
        <end position="256"/>
    </location>
</feature>
<protein>
    <recommendedName>
        <fullName evidence="8">Amino acid permease/ SLC12A domain-containing protein</fullName>
    </recommendedName>
</protein>
<dbReference type="PROSITE" id="PS00218">
    <property type="entry name" value="AMINO_ACID_PERMEASE_1"/>
    <property type="match status" value="1"/>
</dbReference>
<feature type="transmembrane region" description="Helical" evidence="7">
    <location>
        <begin position="80"/>
        <end position="106"/>
    </location>
</feature>
<dbReference type="EMBL" id="JAAMPI010001080">
    <property type="protein sequence ID" value="KAF4626812.1"/>
    <property type="molecule type" value="Genomic_DNA"/>
</dbReference>